<organism evidence="1 2">
    <name type="scientific">Porites evermanni</name>
    <dbReference type="NCBI Taxonomy" id="104178"/>
    <lineage>
        <taxon>Eukaryota</taxon>
        <taxon>Metazoa</taxon>
        <taxon>Cnidaria</taxon>
        <taxon>Anthozoa</taxon>
        <taxon>Hexacorallia</taxon>
        <taxon>Scleractinia</taxon>
        <taxon>Fungiina</taxon>
        <taxon>Poritidae</taxon>
        <taxon>Porites</taxon>
    </lineage>
</organism>
<sequence>ETYSSKSVEEIWKAEWGGKIYYSHGTTHSKDKMGGATVQKKQKVIDEIEGLTRRFKLHDIWRNQHTNKTQFTWRNNSLKVQCRLDYWLVSKEL</sequence>
<feature type="non-terminal residue" evidence="1">
    <location>
        <position position="93"/>
    </location>
</feature>
<gene>
    <name evidence="1" type="ORF">PEVE_00002259</name>
</gene>
<proteinExistence type="predicted"/>
<dbReference type="InterPro" id="IPR036691">
    <property type="entry name" value="Endo/exonu/phosph_ase_sf"/>
</dbReference>
<name>A0ABN8Q400_9CNID</name>
<keyword evidence="2" id="KW-1185">Reference proteome</keyword>
<dbReference type="Proteomes" id="UP001159427">
    <property type="component" value="Unassembled WGS sequence"/>
</dbReference>
<accession>A0ABN8Q400</accession>
<comment type="caution">
    <text evidence="1">The sequence shown here is derived from an EMBL/GenBank/DDBJ whole genome shotgun (WGS) entry which is preliminary data.</text>
</comment>
<dbReference type="SUPFAM" id="SSF56219">
    <property type="entry name" value="DNase I-like"/>
    <property type="match status" value="1"/>
</dbReference>
<dbReference type="EMBL" id="CALNXI010001130">
    <property type="protein sequence ID" value="CAH3156771.1"/>
    <property type="molecule type" value="Genomic_DNA"/>
</dbReference>
<evidence type="ECO:0000313" key="2">
    <source>
        <dbReference type="Proteomes" id="UP001159427"/>
    </source>
</evidence>
<reference evidence="1 2" key="1">
    <citation type="submission" date="2022-05" db="EMBL/GenBank/DDBJ databases">
        <authorList>
            <consortium name="Genoscope - CEA"/>
            <person name="William W."/>
        </authorList>
    </citation>
    <scope>NUCLEOTIDE SEQUENCE [LARGE SCALE GENOMIC DNA]</scope>
</reference>
<dbReference type="Gene3D" id="3.60.10.10">
    <property type="entry name" value="Endonuclease/exonuclease/phosphatase"/>
    <property type="match status" value="1"/>
</dbReference>
<feature type="non-terminal residue" evidence="1">
    <location>
        <position position="1"/>
    </location>
</feature>
<evidence type="ECO:0000313" key="1">
    <source>
        <dbReference type="EMBL" id="CAH3156771.1"/>
    </source>
</evidence>
<protein>
    <submittedName>
        <fullName evidence="1">Uncharacterized protein</fullName>
    </submittedName>
</protein>